<protein>
    <recommendedName>
        <fullName evidence="4">DUF485 domain-containing protein</fullName>
    </recommendedName>
</protein>
<sequence>MFQAKDEKFTAELRNPDSVERRLRRLASIRAIFTFGASGMSLILFILFFSGLLVDPATSSTALVGFTMMIFIALGQMVYAGLAHSEIRTILAFKTLMESKEP</sequence>
<evidence type="ECO:0008006" key="4">
    <source>
        <dbReference type="Google" id="ProtNLM"/>
    </source>
</evidence>
<name>A0A858RSR1_9BACT</name>
<proteinExistence type="predicted"/>
<evidence type="ECO:0000256" key="1">
    <source>
        <dbReference type="SAM" id="Phobius"/>
    </source>
</evidence>
<accession>A0A858RSR1</accession>
<keyword evidence="3" id="KW-1185">Reference proteome</keyword>
<keyword evidence="1" id="KW-0472">Membrane</keyword>
<dbReference type="Proteomes" id="UP000501812">
    <property type="component" value="Chromosome"/>
</dbReference>
<keyword evidence="1" id="KW-0812">Transmembrane</keyword>
<organism evidence="2 3">
    <name type="scientific">Luteolibacter luteus</name>
    <dbReference type="NCBI Taxonomy" id="2728835"/>
    <lineage>
        <taxon>Bacteria</taxon>
        <taxon>Pseudomonadati</taxon>
        <taxon>Verrucomicrobiota</taxon>
        <taxon>Verrucomicrobiia</taxon>
        <taxon>Verrucomicrobiales</taxon>
        <taxon>Verrucomicrobiaceae</taxon>
        <taxon>Luteolibacter</taxon>
    </lineage>
</organism>
<evidence type="ECO:0000313" key="2">
    <source>
        <dbReference type="EMBL" id="QJE99013.1"/>
    </source>
</evidence>
<feature type="transmembrane region" description="Helical" evidence="1">
    <location>
        <begin position="31"/>
        <end position="54"/>
    </location>
</feature>
<gene>
    <name evidence="2" type="ORF">HHL09_25610</name>
</gene>
<dbReference type="KEGG" id="luo:HHL09_25610"/>
<reference evidence="2 3" key="1">
    <citation type="submission" date="2020-04" db="EMBL/GenBank/DDBJ databases">
        <title>Luteolibacter sp. G-1-1-1 isolated from soil.</title>
        <authorList>
            <person name="Dahal R.H."/>
        </authorList>
    </citation>
    <scope>NUCLEOTIDE SEQUENCE [LARGE SCALE GENOMIC DNA]</scope>
    <source>
        <strain evidence="2 3">G-1-1-1</strain>
    </source>
</reference>
<dbReference type="EMBL" id="CP051774">
    <property type="protein sequence ID" value="QJE99013.1"/>
    <property type="molecule type" value="Genomic_DNA"/>
</dbReference>
<keyword evidence="1" id="KW-1133">Transmembrane helix</keyword>
<evidence type="ECO:0000313" key="3">
    <source>
        <dbReference type="Proteomes" id="UP000501812"/>
    </source>
</evidence>
<feature type="transmembrane region" description="Helical" evidence="1">
    <location>
        <begin position="60"/>
        <end position="82"/>
    </location>
</feature>
<dbReference type="AlphaFoldDB" id="A0A858RSR1"/>
<dbReference type="RefSeq" id="WP_169457499.1">
    <property type="nucleotide sequence ID" value="NZ_CP051774.1"/>
</dbReference>